<evidence type="ECO:0000259" key="8">
    <source>
        <dbReference type="PROSITE" id="PS50109"/>
    </source>
</evidence>
<dbReference type="InterPro" id="IPR000700">
    <property type="entry name" value="PAS-assoc_C"/>
</dbReference>
<keyword evidence="7" id="KW-0812">Transmembrane</keyword>
<dbReference type="InterPro" id="IPR036890">
    <property type="entry name" value="HATPase_C_sf"/>
</dbReference>
<feature type="domain" description="PAC" evidence="10">
    <location>
        <begin position="413"/>
        <end position="464"/>
    </location>
</feature>
<comment type="caution">
    <text evidence="11">The sequence shown here is derived from an EMBL/GenBank/DDBJ whole genome shotgun (WGS) entry which is preliminary data.</text>
</comment>
<dbReference type="SUPFAM" id="SSF55785">
    <property type="entry name" value="PYP-like sensor domain (PAS domain)"/>
    <property type="match status" value="2"/>
</dbReference>
<feature type="domain" description="PAC" evidence="10">
    <location>
        <begin position="292"/>
        <end position="342"/>
    </location>
</feature>
<keyword evidence="6" id="KW-0175">Coiled coil</keyword>
<keyword evidence="4" id="KW-0808">Transferase</keyword>
<evidence type="ECO:0000313" key="12">
    <source>
        <dbReference type="Proteomes" id="UP001524383"/>
    </source>
</evidence>
<keyword evidence="5" id="KW-0418">Kinase</keyword>
<feature type="domain" description="PAS" evidence="9">
    <location>
        <begin position="343"/>
        <end position="395"/>
    </location>
</feature>
<organism evidence="11 12">
    <name type="scientific">Methanocalculus taiwanensis</name>
    <dbReference type="NCBI Taxonomy" id="106207"/>
    <lineage>
        <taxon>Archaea</taxon>
        <taxon>Methanobacteriati</taxon>
        <taxon>Methanobacteriota</taxon>
        <taxon>Stenosarchaea group</taxon>
        <taxon>Methanomicrobia</taxon>
        <taxon>Methanomicrobiales</taxon>
        <taxon>Methanocalculaceae</taxon>
        <taxon>Methanocalculus</taxon>
    </lineage>
</organism>
<evidence type="ECO:0000259" key="10">
    <source>
        <dbReference type="PROSITE" id="PS50113"/>
    </source>
</evidence>
<dbReference type="PROSITE" id="PS50109">
    <property type="entry name" value="HIS_KIN"/>
    <property type="match status" value="1"/>
</dbReference>
<evidence type="ECO:0000256" key="3">
    <source>
        <dbReference type="ARBA" id="ARBA00022553"/>
    </source>
</evidence>
<dbReference type="Pfam" id="PF08448">
    <property type="entry name" value="PAS_4"/>
    <property type="match status" value="1"/>
</dbReference>
<name>A0ABD4TEQ6_9EURY</name>
<dbReference type="InterPro" id="IPR001610">
    <property type="entry name" value="PAC"/>
</dbReference>
<protein>
    <recommendedName>
        <fullName evidence="2">histidine kinase</fullName>
        <ecNumber evidence="2">2.7.13.3</ecNumber>
    </recommendedName>
</protein>
<feature type="coiled-coil region" evidence="6">
    <location>
        <begin position="177"/>
        <end position="204"/>
    </location>
</feature>
<dbReference type="InterPro" id="IPR005467">
    <property type="entry name" value="His_kinase_dom"/>
</dbReference>
<dbReference type="Gene3D" id="3.30.565.10">
    <property type="entry name" value="Histidine kinase-like ATPase, C-terminal domain"/>
    <property type="match status" value="1"/>
</dbReference>
<proteinExistence type="predicted"/>
<dbReference type="CDD" id="cd00130">
    <property type="entry name" value="PAS"/>
    <property type="match status" value="2"/>
</dbReference>
<sequence>MYLNPGILEDIANETFNHKKRRFNNINYPTYKLFSISNSLHQNRRTNKVINRHTTNTVLSEIRSIMVSNQSERIPFIALTITTAICIIITLYSLSIGWFTIHQNLFYIPIIIACIYYYKRGFIFSILLAILYFILFAATTTDFDLLQGAAIRVALFILIAGIITYLSMQRVELATLLGRSNDELMAANEELQASEEEIRSHIDELYTAQQIISETKDRYLALFEAAGDAIFLHEIDADGMPGKFNEVNGRACESLGYTRDELLELTVIDIAGEKAIREAPERMQELLERGHSIFESDHKRKDGSTFPVEVSSRIIRHPDETHILSVVRDISERKAAEEALRELEREKSTVLDSMPVMLAYLNPDLTIRYANRDAANIVGMSPQDLIGRHCFEIWHGRSESCESCPVLSSLATNRIEEGEVHLPDGRIFNLKGCPVYDDEGNFEGIIEFGIDITREREAEDALRLTSEKLQILSSITRHDILNHITTVLGFLEFAEGMSVDENQAHYLNRIRTASKNIQRAIEFTREYENLGIDEPRMLSLASLINKVATEKLPIRNECPGISIFADPMIEKVFYNLYDNTLRHADGATGIRIYCERDDVDLLIIWEDDGAGVPEEMKERIFNRGFGKNTGFGLFLSREILAITGITITENGIPGEGARFEIRVQKGRFEESA</sequence>
<comment type="catalytic activity">
    <reaction evidence="1">
        <text>ATP + protein L-histidine = ADP + protein N-phospho-L-histidine.</text>
        <dbReference type="EC" id="2.7.13.3"/>
    </reaction>
</comment>
<dbReference type="Proteomes" id="UP001524383">
    <property type="component" value="Unassembled WGS sequence"/>
</dbReference>
<dbReference type="PANTHER" id="PTHR43304">
    <property type="entry name" value="PHYTOCHROME-LIKE PROTEIN CPH1"/>
    <property type="match status" value="1"/>
</dbReference>
<accession>A0ABD4TEQ6</accession>
<dbReference type="SMART" id="SM00387">
    <property type="entry name" value="HATPase_c"/>
    <property type="match status" value="1"/>
</dbReference>
<dbReference type="GO" id="GO:0004673">
    <property type="term" value="F:protein histidine kinase activity"/>
    <property type="evidence" value="ECO:0007669"/>
    <property type="project" value="UniProtKB-EC"/>
</dbReference>
<evidence type="ECO:0000259" key="9">
    <source>
        <dbReference type="PROSITE" id="PS50112"/>
    </source>
</evidence>
<dbReference type="SMART" id="SM00091">
    <property type="entry name" value="PAS"/>
    <property type="match status" value="2"/>
</dbReference>
<dbReference type="InterPro" id="IPR013656">
    <property type="entry name" value="PAS_4"/>
</dbReference>
<evidence type="ECO:0000256" key="7">
    <source>
        <dbReference type="SAM" id="Phobius"/>
    </source>
</evidence>
<dbReference type="InterPro" id="IPR000014">
    <property type="entry name" value="PAS"/>
</dbReference>
<dbReference type="InterPro" id="IPR003594">
    <property type="entry name" value="HATPase_dom"/>
</dbReference>
<evidence type="ECO:0000256" key="1">
    <source>
        <dbReference type="ARBA" id="ARBA00000085"/>
    </source>
</evidence>
<evidence type="ECO:0000256" key="4">
    <source>
        <dbReference type="ARBA" id="ARBA00022679"/>
    </source>
</evidence>
<feature type="domain" description="PAS" evidence="9">
    <location>
        <begin position="215"/>
        <end position="290"/>
    </location>
</feature>
<dbReference type="SUPFAM" id="SSF55874">
    <property type="entry name" value="ATPase domain of HSP90 chaperone/DNA topoisomerase II/histidine kinase"/>
    <property type="match status" value="1"/>
</dbReference>
<dbReference type="NCBIfam" id="TIGR00229">
    <property type="entry name" value="sensory_box"/>
    <property type="match status" value="2"/>
</dbReference>
<dbReference type="InterPro" id="IPR035965">
    <property type="entry name" value="PAS-like_dom_sf"/>
</dbReference>
<feature type="transmembrane region" description="Helical" evidence="7">
    <location>
        <begin position="122"/>
        <end position="139"/>
    </location>
</feature>
<feature type="transmembrane region" description="Helical" evidence="7">
    <location>
        <begin position="74"/>
        <end position="94"/>
    </location>
</feature>
<keyword evidence="3" id="KW-0597">Phosphoprotein</keyword>
<feature type="coiled-coil region" evidence="6">
    <location>
        <begin position="326"/>
        <end position="353"/>
    </location>
</feature>
<feature type="transmembrane region" description="Helical" evidence="7">
    <location>
        <begin position="145"/>
        <end position="166"/>
    </location>
</feature>
<dbReference type="Gene3D" id="3.30.450.20">
    <property type="entry name" value="PAS domain"/>
    <property type="match status" value="2"/>
</dbReference>
<dbReference type="EC" id="2.7.13.3" evidence="2"/>
<gene>
    <name evidence="11" type="ORF">FTO68_00590</name>
</gene>
<reference evidence="11 12" key="1">
    <citation type="submission" date="2019-08" db="EMBL/GenBank/DDBJ databases">
        <authorList>
            <person name="Chen S.-C."/>
            <person name="Lai M.-C."/>
            <person name="You Y.-T."/>
        </authorList>
    </citation>
    <scope>NUCLEOTIDE SEQUENCE [LARGE SCALE GENOMIC DNA]</scope>
    <source>
        <strain evidence="11 12">P2F9704a</strain>
    </source>
</reference>
<evidence type="ECO:0000256" key="6">
    <source>
        <dbReference type="SAM" id="Coils"/>
    </source>
</evidence>
<dbReference type="PROSITE" id="PS50113">
    <property type="entry name" value="PAC"/>
    <property type="match status" value="2"/>
</dbReference>
<dbReference type="SMART" id="SM00086">
    <property type="entry name" value="PAC"/>
    <property type="match status" value="2"/>
</dbReference>
<dbReference type="AlphaFoldDB" id="A0ABD4TEQ6"/>
<dbReference type="Pfam" id="PF13426">
    <property type="entry name" value="PAS_9"/>
    <property type="match status" value="1"/>
</dbReference>
<dbReference type="InterPro" id="IPR052162">
    <property type="entry name" value="Sensor_kinase/Photoreceptor"/>
</dbReference>
<dbReference type="PANTHER" id="PTHR43304:SF1">
    <property type="entry name" value="PAC DOMAIN-CONTAINING PROTEIN"/>
    <property type="match status" value="1"/>
</dbReference>
<keyword evidence="12" id="KW-1185">Reference proteome</keyword>
<evidence type="ECO:0000256" key="2">
    <source>
        <dbReference type="ARBA" id="ARBA00012438"/>
    </source>
</evidence>
<evidence type="ECO:0000256" key="5">
    <source>
        <dbReference type="ARBA" id="ARBA00022777"/>
    </source>
</evidence>
<evidence type="ECO:0000313" key="11">
    <source>
        <dbReference type="EMBL" id="MCQ1537493.1"/>
    </source>
</evidence>
<dbReference type="PROSITE" id="PS50112">
    <property type="entry name" value="PAS"/>
    <property type="match status" value="2"/>
</dbReference>
<feature type="domain" description="Histidine kinase" evidence="8">
    <location>
        <begin position="475"/>
        <end position="667"/>
    </location>
</feature>
<dbReference type="EMBL" id="VOTZ01000001">
    <property type="protein sequence ID" value="MCQ1537493.1"/>
    <property type="molecule type" value="Genomic_DNA"/>
</dbReference>
<dbReference type="Pfam" id="PF02518">
    <property type="entry name" value="HATPase_c"/>
    <property type="match status" value="1"/>
</dbReference>
<keyword evidence="7" id="KW-1133">Transmembrane helix</keyword>
<keyword evidence="7" id="KW-0472">Membrane</keyword>